<protein>
    <submittedName>
        <fullName evidence="2">NCAIR mutase-like protein</fullName>
    </submittedName>
</protein>
<dbReference type="SUPFAM" id="SSF52255">
    <property type="entry name" value="N5-CAIR mutase (phosphoribosylaminoimidazole carboxylase, PurE)"/>
    <property type="match status" value="1"/>
</dbReference>
<dbReference type="eggNOG" id="COG1691">
    <property type="taxonomic scope" value="Bacteria"/>
</dbReference>
<feature type="domain" description="PurE" evidence="1">
    <location>
        <begin position="119"/>
        <end position="251"/>
    </location>
</feature>
<dbReference type="OrthoDB" id="9782511at2"/>
<dbReference type="HOGENOM" id="CLU_065705_0_0_9"/>
<dbReference type="STRING" id="767817.Desgi_0893"/>
<dbReference type="NCBIfam" id="NF033503">
    <property type="entry name" value="LarB"/>
    <property type="match status" value="1"/>
</dbReference>
<dbReference type="GO" id="GO:0016787">
    <property type="term" value="F:hydrolase activity"/>
    <property type="evidence" value="ECO:0007669"/>
    <property type="project" value="InterPro"/>
</dbReference>
<sequence length="259" mass="27701">MTSDELRQLLMDVNLGRLDVDEALGRLKNLPYEDIGFAKLDHHRALRKGFPEVVFCQGKTTAQIVEIMNKLSRNNRTVLATRAGRDVFDAVQAVLDDAVYSELARTIVVYRGERPAPRGNVLVVTAGTADLPVAEEAAITAEVMGNRVHRCYDVGVAGIHRLLDKLEMFKWAHVVIVVAGMEGALASVVGGLVEQPVIAVPTSVGYGASFQGLAALLSMLNSCASGVGVVNIDNGFGAATLANAITRIAVKNYCAKDRA</sequence>
<name>R4KLC9_9FIRM</name>
<dbReference type="Pfam" id="PF00731">
    <property type="entry name" value="AIRC"/>
    <property type="match status" value="1"/>
</dbReference>
<dbReference type="RefSeq" id="WP_006521095.1">
    <property type="nucleotide sequence ID" value="NC_021184.1"/>
</dbReference>
<dbReference type="InterPro" id="IPR039476">
    <property type="entry name" value="P2CMN_synthase_LarB"/>
</dbReference>
<dbReference type="KEGG" id="dgi:Desgi_0893"/>
<organism evidence="2 3">
    <name type="scientific">Desulfoscipio gibsoniae DSM 7213</name>
    <dbReference type="NCBI Taxonomy" id="767817"/>
    <lineage>
        <taxon>Bacteria</taxon>
        <taxon>Bacillati</taxon>
        <taxon>Bacillota</taxon>
        <taxon>Clostridia</taxon>
        <taxon>Eubacteriales</taxon>
        <taxon>Desulfallaceae</taxon>
        <taxon>Desulfoscipio</taxon>
    </lineage>
</organism>
<evidence type="ECO:0000313" key="3">
    <source>
        <dbReference type="Proteomes" id="UP000013520"/>
    </source>
</evidence>
<dbReference type="Gene3D" id="3.40.50.1970">
    <property type="match status" value="1"/>
</dbReference>
<dbReference type="GO" id="GO:0006189">
    <property type="term" value="P:'de novo' IMP biosynthetic process"/>
    <property type="evidence" value="ECO:0007669"/>
    <property type="project" value="InterPro"/>
</dbReference>
<dbReference type="SMART" id="SM01001">
    <property type="entry name" value="AIRC"/>
    <property type="match status" value="1"/>
</dbReference>
<proteinExistence type="predicted"/>
<accession>R4KLC9</accession>
<dbReference type="PANTHER" id="PTHR43064">
    <property type="entry name" value="PHOSPHORIBOSYLAMINOIMIDAZOLE CARBOXYLASE-RELATED"/>
    <property type="match status" value="1"/>
</dbReference>
<dbReference type="EMBL" id="CP003273">
    <property type="protein sequence ID" value="AGL00441.1"/>
    <property type="molecule type" value="Genomic_DNA"/>
</dbReference>
<reference evidence="2 3" key="1">
    <citation type="submission" date="2012-01" db="EMBL/GenBank/DDBJ databases">
        <title>Complete sequence of Desulfotomaculum gibsoniae DSM 7213.</title>
        <authorList>
            <consortium name="US DOE Joint Genome Institute"/>
            <person name="Lucas S."/>
            <person name="Han J."/>
            <person name="Lapidus A."/>
            <person name="Cheng J.-F."/>
            <person name="Goodwin L."/>
            <person name="Pitluck S."/>
            <person name="Peters L."/>
            <person name="Ovchinnikova G."/>
            <person name="Teshima H."/>
            <person name="Detter J.C."/>
            <person name="Han C."/>
            <person name="Tapia R."/>
            <person name="Land M."/>
            <person name="Hauser L."/>
            <person name="Kyrpides N."/>
            <person name="Ivanova N."/>
            <person name="Pagani I."/>
            <person name="Parshina S."/>
            <person name="Plugge C."/>
            <person name="Muyzer G."/>
            <person name="Kuever J."/>
            <person name="Ivanova A."/>
            <person name="Nazina T."/>
            <person name="Klenk H.-P."/>
            <person name="Brambilla E."/>
            <person name="Spring S."/>
            <person name="Stams A.F."/>
            <person name="Woyke T."/>
        </authorList>
    </citation>
    <scope>NUCLEOTIDE SEQUENCE [LARGE SCALE GENOMIC DNA]</scope>
    <source>
        <strain evidence="2 3">DSM 7213</strain>
    </source>
</reference>
<dbReference type="Proteomes" id="UP000013520">
    <property type="component" value="Chromosome"/>
</dbReference>
<dbReference type="AlphaFoldDB" id="R4KLC9"/>
<keyword evidence="3" id="KW-1185">Reference proteome</keyword>
<dbReference type="InterPro" id="IPR000031">
    <property type="entry name" value="PurE_dom"/>
</dbReference>
<evidence type="ECO:0000259" key="1">
    <source>
        <dbReference type="SMART" id="SM01001"/>
    </source>
</evidence>
<gene>
    <name evidence="2" type="ORF">Desgi_0893</name>
</gene>
<evidence type="ECO:0000313" key="2">
    <source>
        <dbReference type="EMBL" id="AGL00441.1"/>
    </source>
</evidence>
<dbReference type="PANTHER" id="PTHR43064:SF1">
    <property type="entry name" value="SLL1489 PROTEIN"/>
    <property type="match status" value="1"/>
</dbReference>